<feature type="compositionally biased region" description="Basic and acidic residues" evidence="3">
    <location>
        <begin position="15"/>
        <end position="27"/>
    </location>
</feature>
<evidence type="ECO:0000256" key="1">
    <source>
        <dbReference type="ARBA" id="ARBA00022801"/>
    </source>
</evidence>
<dbReference type="GO" id="GO:0004558">
    <property type="term" value="F:alpha-1,4-glucosidase activity"/>
    <property type="evidence" value="ECO:0007669"/>
    <property type="project" value="UniProtKB-EC"/>
</dbReference>
<dbReference type="AlphaFoldDB" id="A0A7Z0GP30"/>
<accession>A0A7Z0GP30</accession>
<dbReference type="InterPro" id="IPR004185">
    <property type="entry name" value="Glyco_hydro_13_lg-like_dom"/>
</dbReference>
<dbReference type="PANTHER" id="PTHR10357:SF210">
    <property type="entry name" value="MALTODEXTRIN GLUCOSIDASE"/>
    <property type="match status" value="1"/>
</dbReference>
<dbReference type="RefSeq" id="WP_179542761.1">
    <property type="nucleotide sequence ID" value="NZ_BAAALL010000007.1"/>
</dbReference>
<dbReference type="PANTHER" id="PTHR10357">
    <property type="entry name" value="ALPHA-AMYLASE FAMILY MEMBER"/>
    <property type="match status" value="1"/>
</dbReference>
<evidence type="ECO:0000313" key="6">
    <source>
        <dbReference type="Proteomes" id="UP000535437"/>
    </source>
</evidence>
<name>A0A7Z0GP30_9MICC</name>
<dbReference type="InterPro" id="IPR013783">
    <property type="entry name" value="Ig-like_fold"/>
</dbReference>
<protein>
    <submittedName>
        <fullName evidence="5">Alpha-glucosidase</fullName>
        <ecNumber evidence="5">3.2.1.20</ecNumber>
    </submittedName>
</protein>
<dbReference type="EMBL" id="JACCFY010000001">
    <property type="protein sequence ID" value="NYJ79562.1"/>
    <property type="molecule type" value="Genomic_DNA"/>
</dbReference>
<proteinExistence type="predicted"/>
<feature type="domain" description="Glycosyl hydrolase family 13 catalytic" evidence="4">
    <location>
        <begin position="140"/>
        <end position="541"/>
    </location>
</feature>
<keyword evidence="2 5" id="KW-0326">Glycosidase</keyword>
<dbReference type="CDD" id="cd11338">
    <property type="entry name" value="AmyAc_CMD"/>
    <property type="match status" value="1"/>
</dbReference>
<dbReference type="Pfam" id="PF00128">
    <property type="entry name" value="Alpha-amylase"/>
    <property type="match status" value="1"/>
</dbReference>
<comment type="caution">
    <text evidence="5">The sequence shown here is derived from an EMBL/GenBank/DDBJ whole genome shotgun (WGS) entry which is preliminary data.</text>
</comment>
<dbReference type="SMART" id="SM00642">
    <property type="entry name" value="Aamy"/>
    <property type="match status" value="1"/>
</dbReference>
<dbReference type="InterPro" id="IPR006047">
    <property type="entry name" value="GH13_cat_dom"/>
</dbReference>
<evidence type="ECO:0000256" key="3">
    <source>
        <dbReference type="SAM" id="MobiDB-lite"/>
    </source>
</evidence>
<dbReference type="CDD" id="cd02857">
    <property type="entry name" value="E_set_CDase_PDE_N"/>
    <property type="match status" value="1"/>
</dbReference>
<dbReference type="SUPFAM" id="SSF81296">
    <property type="entry name" value="E set domains"/>
    <property type="match status" value="1"/>
</dbReference>
<dbReference type="SUPFAM" id="SSF51445">
    <property type="entry name" value="(Trans)glycosidases"/>
    <property type="match status" value="1"/>
</dbReference>
<sequence length="643" mass="70779">MPAPAHPSPPPADLLPHHDGSPLHVSDDAPALGERVRVRLRVPEGFGPLEAVMVRSNPDREPTWDEAEPLGAAGGWQWWEAEVTVHNPRHGYRWLLRGAGRVHWLNQSGLHPGEVRDADDFVLLATPAAPAWLAESVMYQIFPDRFARSAEAADREAPEWAIPAAWEDPVAPVMPCRSQQLYGGDLDGIVEKLDHLAELGVDLIYLTPIFPAASNHRYDAASFERVDPLLGGDEAYVRLVRAAHARGMRVIGDLTSNHSGDRHEWFQTALADPGAPERQYYYFAEDGSYESWLGTPSLPKFDWSSEQLRERFIQGTDSVVARWLLPPFEADGWRIDVANMTGRLRDVDLNAEVRQILRRTMEKVNPDTVLLAESTNDATEDLQGDAWHGAMTYPAFTRPLWSWLSDPTGEPWTTAEGSQRTEPWFFGLPLGGIPKITAAEFAQAVTRFSAGIPWRIRLGNMQPLNTHDTARFSTHAAEGAMPLALGLAMTLPGVPVLFAGDEFGLTGADGELSRTPMPWGTESQPEVAERLRLCRELVGLRRGHEVLARGGMRWVHADDDAVVFLRESSQESLLVLATMAEREVELPVVAVPGLAASGGQRDEPAVSRLTGESVCGLSGETMRISALGPSFTVWRLPGVPAPR</sequence>
<dbReference type="Gene3D" id="2.60.40.10">
    <property type="entry name" value="Immunoglobulins"/>
    <property type="match status" value="1"/>
</dbReference>
<dbReference type="Proteomes" id="UP000535437">
    <property type="component" value="Unassembled WGS sequence"/>
</dbReference>
<organism evidence="5 6">
    <name type="scientific">Nesterenkonia xinjiangensis</name>
    <dbReference type="NCBI Taxonomy" id="225327"/>
    <lineage>
        <taxon>Bacteria</taxon>
        <taxon>Bacillati</taxon>
        <taxon>Actinomycetota</taxon>
        <taxon>Actinomycetes</taxon>
        <taxon>Micrococcales</taxon>
        <taxon>Micrococcaceae</taxon>
        <taxon>Nesterenkonia</taxon>
    </lineage>
</organism>
<keyword evidence="6" id="KW-1185">Reference proteome</keyword>
<dbReference type="InterPro" id="IPR017853">
    <property type="entry name" value="GH"/>
</dbReference>
<evidence type="ECO:0000313" key="5">
    <source>
        <dbReference type="EMBL" id="NYJ79562.1"/>
    </source>
</evidence>
<gene>
    <name evidence="5" type="ORF">HNR09_002973</name>
</gene>
<keyword evidence="1 5" id="KW-0378">Hydrolase</keyword>
<evidence type="ECO:0000259" key="4">
    <source>
        <dbReference type="SMART" id="SM00642"/>
    </source>
</evidence>
<dbReference type="GO" id="GO:0005975">
    <property type="term" value="P:carbohydrate metabolic process"/>
    <property type="evidence" value="ECO:0007669"/>
    <property type="project" value="InterPro"/>
</dbReference>
<dbReference type="EC" id="3.2.1.20" evidence="5"/>
<feature type="region of interest" description="Disordered" evidence="3">
    <location>
        <begin position="1"/>
        <end position="30"/>
    </location>
</feature>
<dbReference type="InterPro" id="IPR014756">
    <property type="entry name" value="Ig_E-set"/>
</dbReference>
<reference evidence="5 6" key="1">
    <citation type="submission" date="2020-07" db="EMBL/GenBank/DDBJ databases">
        <title>Sequencing the genomes of 1000 actinobacteria strains.</title>
        <authorList>
            <person name="Klenk H.-P."/>
        </authorList>
    </citation>
    <scope>NUCLEOTIDE SEQUENCE [LARGE SCALE GENOMIC DNA]</scope>
    <source>
        <strain evidence="5 6">DSM 15475</strain>
    </source>
</reference>
<feature type="compositionally biased region" description="Pro residues" evidence="3">
    <location>
        <begin position="1"/>
        <end position="13"/>
    </location>
</feature>
<dbReference type="Gene3D" id="3.20.20.80">
    <property type="entry name" value="Glycosidases"/>
    <property type="match status" value="1"/>
</dbReference>
<evidence type="ECO:0000256" key="2">
    <source>
        <dbReference type="ARBA" id="ARBA00023295"/>
    </source>
</evidence>